<evidence type="ECO:0000259" key="9">
    <source>
        <dbReference type="SMART" id="SM00849"/>
    </source>
</evidence>
<dbReference type="InterPro" id="IPR011084">
    <property type="entry name" value="DRMBL"/>
</dbReference>
<dbReference type="PANTHER" id="PTHR23240">
    <property type="entry name" value="DNA CROSS-LINK REPAIR PROTEIN PSO2/SNM1-RELATED"/>
    <property type="match status" value="1"/>
</dbReference>
<feature type="region of interest" description="Disordered" evidence="8">
    <location>
        <begin position="321"/>
        <end position="383"/>
    </location>
</feature>
<feature type="compositionally biased region" description="Polar residues" evidence="8">
    <location>
        <begin position="186"/>
        <end position="195"/>
    </location>
</feature>
<feature type="compositionally biased region" description="Polar residues" evidence="8">
    <location>
        <begin position="156"/>
        <end position="176"/>
    </location>
</feature>
<evidence type="ECO:0000256" key="1">
    <source>
        <dbReference type="ARBA" id="ARBA00004123"/>
    </source>
</evidence>
<dbReference type="GO" id="GO:0005634">
    <property type="term" value="C:nucleus"/>
    <property type="evidence" value="ECO:0007669"/>
    <property type="project" value="UniProtKB-SubCell"/>
</dbReference>
<organism evidence="10">
    <name type="scientific">Zeugodacus cucurbitae</name>
    <name type="common">Melon fruit fly</name>
    <name type="synonym">Bactrocera cucurbitae</name>
    <dbReference type="NCBI Taxonomy" id="28588"/>
    <lineage>
        <taxon>Eukaryota</taxon>
        <taxon>Metazoa</taxon>
        <taxon>Ecdysozoa</taxon>
        <taxon>Arthropoda</taxon>
        <taxon>Hexapoda</taxon>
        <taxon>Insecta</taxon>
        <taxon>Pterygota</taxon>
        <taxon>Neoptera</taxon>
        <taxon>Endopterygota</taxon>
        <taxon>Diptera</taxon>
        <taxon>Brachycera</taxon>
        <taxon>Muscomorpha</taxon>
        <taxon>Tephritoidea</taxon>
        <taxon>Tephritidae</taxon>
        <taxon>Zeugodacus</taxon>
        <taxon>Zeugodacus</taxon>
    </lineage>
</organism>
<dbReference type="SMART" id="SM00849">
    <property type="entry name" value="Lactamase_B"/>
    <property type="match status" value="1"/>
</dbReference>
<evidence type="ECO:0000256" key="2">
    <source>
        <dbReference type="ARBA" id="ARBA00010304"/>
    </source>
</evidence>
<evidence type="ECO:0000313" key="10">
    <source>
        <dbReference type="EMBL" id="JAD07701.1"/>
    </source>
</evidence>
<keyword evidence="3" id="KW-0227">DNA damage</keyword>
<keyword evidence="4" id="KW-0234">DNA repair</keyword>
<feature type="compositionally biased region" description="Polar residues" evidence="8">
    <location>
        <begin position="335"/>
        <end position="378"/>
    </location>
</feature>
<protein>
    <recommendedName>
        <fullName evidence="6">DNA cross-link repair 1A protein</fullName>
    </recommendedName>
    <alternativeName>
        <fullName evidence="7">SNM1 homolog A</fullName>
    </alternativeName>
</protein>
<dbReference type="SUPFAM" id="SSF56281">
    <property type="entry name" value="Metallo-hydrolase/oxidoreductase"/>
    <property type="match status" value="1"/>
</dbReference>
<dbReference type="GO" id="GO:0003684">
    <property type="term" value="F:damaged DNA binding"/>
    <property type="evidence" value="ECO:0007669"/>
    <property type="project" value="TreeGrafter"/>
</dbReference>
<name>A0A0A1X9T7_ZEUCU</name>
<reference evidence="10" key="2">
    <citation type="journal article" date="2015" name="Gigascience">
        <title>Reconstructing a comprehensive transcriptome assembly of a white-pupal translocated strain of the pest fruit fly Bactrocera cucurbitae.</title>
        <authorList>
            <person name="Sim S.B."/>
            <person name="Calla B."/>
            <person name="Hall B."/>
            <person name="DeRego T."/>
            <person name="Geib S.M."/>
        </authorList>
    </citation>
    <scope>NUCLEOTIDE SEQUENCE</scope>
</reference>
<evidence type="ECO:0000256" key="4">
    <source>
        <dbReference type="ARBA" id="ARBA00023204"/>
    </source>
</evidence>
<gene>
    <name evidence="10" type="primary">DCLRE1A</name>
    <name evidence="10" type="ORF">g.33110</name>
</gene>
<dbReference type="PANTHER" id="PTHR23240:SF6">
    <property type="entry name" value="DNA CROSS-LINK REPAIR 1A PROTEIN"/>
    <property type="match status" value="1"/>
</dbReference>
<accession>A0A0A1X9T7</accession>
<dbReference type="GO" id="GO:0035312">
    <property type="term" value="F:5'-3' DNA exonuclease activity"/>
    <property type="evidence" value="ECO:0007669"/>
    <property type="project" value="TreeGrafter"/>
</dbReference>
<dbReference type="GO" id="GO:0031123">
    <property type="term" value="P:RNA 3'-end processing"/>
    <property type="evidence" value="ECO:0007669"/>
    <property type="project" value="UniProtKB-ARBA"/>
</dbReference>
<dbReference type="AlphaFoldDB" id="A0A0A1X9T7"/>
<feature type="region of interest" description="Disordered" evidence="8">
    <location>
        <begin position="127"/>
        <end position="198"/>
    </location>
</feature>
<dbReference type="Pfam" id="PF07522">
    <property type="entry name" value="DRMBL"/>
    <property type="match status" value="1"/>
</dbReference>
<reference evidence="10" key="1">
    <citation type="submission" date="2014-11" db="EMBL/GenBank/DDBJ databases">
        <authorList>
            <person name="Geib S."/>
        </authorList>
    </citation>
    <scope>NUCLEOTIDE SEQUENCE</scope>
</reference>
<dbReference type="CDD" id="cd16273">
    <property type="entry name" value="SNM1A-1C-like_MBL-fold"/>
    <property type="match status" value="1"/>
</dbReference>
<evidence type="ECO:0000256" key="6">
    <source>
        <dbReference type="ARBA" id="ARBA00069609"/>
    </source>
</evidence>
<dbReference type="EMBL" id="GBXI01006591">
    <property type="protein sequence ID" value="JAD07701.1"/>
    <property type="molecule type" value="Transcribed_RNA"/>
</dbReference>
<dbReference type="GO" id="GO:0006303">
    <property type="term" value="P:double-strand break repair via nonhomologous end joining"/>
    <property type="evidence" value="ECO:0007669"/>
    <property type="project" value="TreeGrafter"/>
</dbReference>
<comment type="subcellular location">
    <subcellularLocation>
        <location evidence="1">Nucleus</location>
    </subcellularLocation>
</comment>
<dbReference type="Gene3D" id="3.60.15.10">
    <property type="entry name" value="Ribonuclease Z/Hydroxyacylglutathione hydrolase-like"/>
    <property type="match status" value="1"/>
</dbReference>
<dbReference type="Gene3D" id="3.40.50.12650">
    <property type="match status" value="1"/>
</dbReference>
<dbReference type="GO" id="GO:0036297">
    <property type="term" value="P:interstrand cross-link repair"/>
    <property type="evidence" value="ECO:0007669"/>
    <property type="project" value="TreeGrafter"/>
</dbReference>
<dbReference type="FunFam" id="3.40.50.12650:FF:000001">
    <property type="entry name" value="DNA cross-link repair 1A"/>
    <property type="match status" value="1"/>
</dbReference>
<evidence type="ECO:0000256" key="8">
    <source>
        <dbReference type="SAM" id="MobiDB-lite"/>
    </source>
</evidence>
<evidence type="ECO:0000256" key="7">
    <source>
        <dbReference type="ARBA" id="ARBA00078423"/>
    </source>
</evidence>
<proteinExistence type="inferred from homology"/>
<feature type="domain" description="Metallo-beta-lactamase" evidence="9">
    <location>
        <begin position="388"/>
        <end position="535"/>
    </location>
</feature>
<sequence length="817" mass="92520">MIQIEIVDLIDDNFKTSVEYENKVDSKDKNAITTPLTRPKRNKAKKAATTTCKRVLESIEETKGATQLTVITENIQTTTKKRTPKFKDPPPSQLRIDSFFKSSSKSYKIESLSVKEEKLFLTARGSTTNKTSKKVGATANKKIKGRKRLFKEGDDCSSTSSTSKRNMNNSDVGSTSRKPKLERTTSTKANRSSNKCSKRKAKPYSLEDLIDLCSDEEGLVDVAANSLTNQVFASPSKRDKSDKNEELSDSCKVPMVSIPLNETNSKNTTDDLKDCMAKENAQHSKYNNSYLDIKTEVNNINKIPVSSKILVENNLVKSERVKDKQESQLDAVPTSLPNQTKDATNNFQVSNGNTCPTPIRIGNNNDLQKSPTEQPTTSKSKRVRKFRACPPYKKIAGTTFAVDAFQYGQISGVTHYFLTHFHADHYQGLTRKFEMPLYVSPITANLVRALISVENKYIHEIELNESVVINDVEVTAIDANHCPGAVMFVFKLASGQCIVHTGDFRASPDMESEPIFWNNNIDTIYLDTTYIAHKHNFSSQYESIDRAKRIIQEFREKRPETRVLFVVGSYVIGKERFWANLAQEFNLKVWTEKNRLKALQAMDLEEVRDLLCDDPHKAEMHVISIGKVSYQSLVEYFRPFKKQYDAVLAFRPSGWEKNGKPQLRGEINIVGIEYSEHSSHAELERFVTYLKPREVISTVPVMQGNPCITPKIPEKWYKYVSLKSRHRNFQPSITSFLKMRPRQLAQNASSTKLITNCVTPTKSPDYMPNGLSQLSVRAMATCIEVQRDNKCQQEPSLKVPPVITLFPESDALEDWLS</sequence>
<evidence type="ECO:0000256" key="5">
    <source>
        <dbReference type="ARBA" id="ARBA00023242"/>
    </source>
</evidence>
<keyword evidence="5" id="KW-0539">Nucleus</keyword>
<evidence type="ECO:0000256" key="3">
    <source>
        <dbReference type="ARBA" id="ARBA00022763"/>
    </source>
</evidence>
<dbReference type="InterPro" id="IPR036866">
    <property type="entry name" value="RibonucZ/Hydroxyglut_hydro"/>
</dbReference>
<dbReference type="Pfam" id="PF12706">
    <property type="entry name" value="Lactamase_B_2"/>
    <property type="match status" value="1"/>
</dbReference>
<dbReference type="FunFam" id="3.60.15.10:FF:000010">
    <property type="entry name" value="DNA cross-link repair 1A"/>
    <property type="match status" value="1"/>
</dbReference>
<dbReference type="InterPro" id="IPR001279">
    <property type="entry name" value="Metallo-B-lactamas"/>
</dbReference>
<comment type="similarity">
    <text evidence="2">Belongs to the DNA repair metallo-beta-lactamase (DRMBL) family.</text>
</comment>